<comment type="similarity">
    <text evidence="2 10">Belongs to the DNA/RNA non-specific endonuclease family.</text>
</comment>
<dbReference type="PROSITE" id="PS01070">
    <property type="entry name" value="NUCLEASE_NON_SPEC"/>
    <property type="match status" value="1"/>
</dbReference>
<dbReference type="SMART" id="SM00477">
    <property type="entry name" value="NUC"/>
    <property type="match status" value="1"/>
</dbReference>
<evidence type="ECO:0000256" key="6">
    <source>
        <dbReference type="ARBA" id="ARBA00022801"/>
    </source>
</evidence>
<keyword evidence="5 10" id="KW-0255">Endonuclease</keyword>
<evidence type="ECO:0000259" key="12">
    <source>
        <dbReference type="SMART" id="SM00892"/>
    </source>
</evidence>
<dbReference type="EMBL" id="SLZR01000023">
    <property type="protein sequence ID" value="TCS36720.1"/>
    <property type="molecule type" value="Genomic_DNA"/>
</dbReference>
<gene>
    <name evidence="13" type="ORF">BCF53_12344</name>
</gene>
<evidence type="ECO:0000256" key="7">
    <source>
        <dbReference type="ARBA" id="ARBA00022842"/>
    </source>
</evidence>
<keyword evidence="7" id="KW-0460">Magnesium</keyword>
<dbReference type="InterPro" id="IPR020821">
    <property type="entry name" value="ENPP1-3/EXOG-like_nuc-like"/>
</dbReference>
<keyword evidence="14" id="KW-1185">Reference proteome</keyword>
<feature type="binding site" evidence="9">
    <location>
        <position position="141"/>
    </location>
    <ligand>
        <name>Mg(2+)</name>
        <dbReference type="ChEBI" id="CHEBI:18420"/>
        <note>catalytic</note>
    </ligand>
</feature>
<evidence type="ECO:0000256" key="9">
    <source>
        <dbReference type="PIRSR" id="PIRSR640255-2"/>
    </source>
</evidence>
<evidence type="ECO:0000256" key="4">
    <source>
        <dbReference type="ARBA" id="ARBA00022723"/>
    </source>
</evidence>
<keyword evidence="3 10" id="KW-0540">Nuclease</keyword>
<evidence type="ECO:0000256" key="5">
    <source>
        <dbReference type="ARBA" id="ARBA00022759"/>
    </source>
</evidence>
<organism evidence="13 14">
    <name type="scientific">Reinekea marinisedimentorum</name>
    <dbReference type="NCBI Taxonomy" id="230495"/>
    <lineage>
        <taxon>Bacteria</taxon>
        <taxon>Pseudomonadati</taxon>
        <taxon>Pseudomonadota</taxon>
        <taxon>Gammaproteobacteria</taxon>
        <taxon>Oceanospirillales</taxon>
        <taxon>Saccharospirillaceae</taxon>
        <taxon>Reinekea</taxon>
    </lineage>
</organism>
<keyword evidence="6 10" id="KW-0378">Hydrolase</keyword>
<keyword evidence="4 9" id="KW-0479">Metal-binding</keyword>
<evidence type="ECO:0000256" key="1">
    <source>
        <dbReference type="ARBA" id="ARBA00001946"/>
    </source>
</evidence>
<dbReference type="InterPro" id="IPR044929">
    <property type="entry name" value="DNA/RNA_non-sp_Endonuclease_sf"/>
</dbReference>
<feature type="domain" description="DNA/RNA non-specific endonuclease/pyrophosphatase/phosphodiesterase" evidence="12">
    <location>
        <begin position="45"/>
        <end position="242"/>
    </location>
</feature>
<evidence type="ECO:0000256" key="3">
    <source>
        <dbReference type="ARBA" id="ARBA00022722"/>
    </source>
</evidence>
<protein>
    <recommendedName>
        <fullName evidence="10">Endonuclease</fullName>
        <ecNumber evidence="10">3.1.30.-</ecNumber>
    </recommendedName>
</protein>
<dbReference type="GO" id="GO:0046872">
    <property type="term" value="F:metal ion binding"/>
    <property type="evidence" value="ECO:0007669"/>
    <property type="project" value="UniProtKB-KW"/>
</dbReference>
<dbReference type="GO" id="GO:0016787">
    <property type="term" value="F:hydrolase activity"/>
    <property type="evidence" value="ECO:0007669"/>
    <property type="project" value="UniProtKB-KW"/>
</dbReference>
<evidence type="ECO:0000256" key="10">
    <source>
        <dbReference type="RuleBase" id="RU366055"/>
    </source>
</evidence>
<dbReference type="SUPFAM" id="SSF54060">
    <property type="entry name" value="His-Me finger endonucleases"/>
    <property type="match status" value="1"/>
</dbReference>
<dbReference type="Pfam" id="PF01223">
    <property type="entry name" value="Endonuclease_NS"/>
    <property type="match status" value="1"/>
</dbReference>
<dbReference type="PANTHER" id="PTHR13966:SF5">
    <property type="entry name" value="ENDONUCLEASE G, MITOCHONDRIAL"/>
    <property type="match status" value="1"/>
</dbReference>
<feature type="active site" description="Proton acceptor" evidence="8">
    <location>
        <position position="111"/>
    </location>
</feature>
<evidence type="ECO:0000259" key="11">
    <source>
        <dbReference type="SMART" id="SM00477"/>
    </source>
</evidence>
<dbReference type="EC" id="3.1.30.-" evidence="10"/>
<dbReference type="SMART" id="SM00892">
    <property type="entry name" value="Endonuclease_NS"/>
    <property type="match status" value="1"/>
</dbReference>
<comment type="caution">
    <text evidence="13">The sequence shown here is derived from an EMBL/GenBank/DDBJ whole genome shotgun (WGS) entry which is preliminary data.</text>
</comment>
<dbReference type="InterPro" id="IPR018524">
    <property type="entry name" value="DNA/RNA_endonuclease_AS"/>
</dbReference>
<dbReference type="AlphaFoldDB" id="A0A4V2UIM1"/>
<proteinExistence type="inferred from homology"/>
<dbReference type="InterPro" id="IPR040255">
    <property type="entry name" value="Non-specific_endonuclease"/>
</dbReference>
<dbReference type="GO" id="GO:0003676">
    <property type="term" value="F:nucleic acid binding"/>
    <property type="evidence" value="ECO:0007669"/>
    <property type="project" value="InterPro"/>
</dbReference>
<comment type="cofactor">
    <cofactor evidence="1 10">
        <name>Mg(2+)</name>
        <dbReference type="ChEBI" id="CHEBI:18420"/>
    </cofactor>
</comment>
<dbReference type="InterPro" id="IPR001604">
    <property type="entry name" value="Endo_G_ENPP1-like_dom"/>
</dbReference>
<name>A0A4V2UIM1_9GAMM</name>
<sequence length="245" mass="26809">MSHFKLDTKTALSALLASTSIAGTSVSVHCPLGCPVSATNNTEFFGHIYALSMNPNTKLADWVAYEVDSTNFGVSPGRDWNNNPALSPDMTLEPDDYKGASSSNLQSDRGHQAPLATFAGSKYWYEANYLSNITPQDRDLNQGPWKALEDSVRNAVSFRDSLWVITGPTFENSELKLPGADEPHSVPSAYYKVVYDIKGHGAAFMLPQTISRKDNFCDFQISMSDLPIEALNITSDSQIAQRLGC</sequence>
<dbReference type="Proteomes" id="UP000295793">
    <property type="component" value="Unassembled WGS sequence"/>
</dbReference>
<evidence type="ECO:0000256" key="8">
    <source>
        <dbReference type="PIRSR" id="PIRSR640255-1"/>
    </source>
</evidence>
<dbReference type="InterPro" id="IPR044925">
    <property type="entry name" value="His-Me_finger_sf"/>
</dbReference>
<feature type="domain" description="ENPP1-3/EXOG-like endonuclease/phosphodiesterase" evidence="11">
    <location>
        <begin position="46"/>
        <end position="240"/>
    </location>
</feature>
<dbReference type="GO" id="GO:0004519">
    <property type="term" value="F:endonuclease activity"/>
    <property type="evidence" value="ECO:0007669"/>
    <property type="project" value="UniProtKB-UniRule"/>
</dbReference>
<reference evidence="13 14" key="1">
    <citation type="submission" date="2019-03" db="EMBL/GenBank/DDBJ databases">
        <title>Genomic Encyclopedia of Archaeal and Bacterial Type Strains, Phase II (KMG-II): from individual species to whole genera.</title>
        <authorList>
            <person name="Goeker M."/>
        </authorList>
    </citation>
    <scope>NUCLEOTIDE SEQUENCE [LARGE SCALE GENOMIC DNA]</scope>
    <source>
        <strain evidence="13 14">DSM 15388</strain>
    </source>
</reference>
<dbReference type="PANTHER" id="PTHR13966">
    <property type="entry name" value="ENDONUCLEASE RELATED"/>
    <property type="match status" value="1"/>
</dbReference>
<evidence type="ECO:0000313" key="13">
    <source>
        <dbReference type="EMBL" id="TCS36720.1"/>
    </source>
</evidence>
<evidence type="ECO:0000313" key="14">
    <source>
        <dbReference type="Proteomes" id="UP000295793"/>
    </source>
</evidence>
<evidence type="ECO:0000256" key="2">
    <source>
        <dbReference type="ARBA" id="ARBA00010052"/>
    </source>
</evidence>
<dbReference type="Gene3D" id="3.40.570.10">
    <property type="entry name" value="Extracellular Endonuclease, subunit A"/>
    <property type="match status" value="1"/>
</dbReference>
<accession>A0A4V2UIM1</accession>